<reference evidence="13" key="2">
    <citation type="submission" date="2023-05" db="EMBL/GenBank/DDBJ databases">
        <authorList>
            <person name="Fouks B."/>
        </authorList>
    </citation>
    <scope>NUCLEOTIDE SEQUENCE</scope>
    <source>
        <strain evidence="13">Stay&amp;Tobe</strain>
        <tissue evidence="13">Testes</tissue>
    </source>
</reference>
<dbReference type="FunFam" id="3.10.660.10:FF:000001">
    <property type="entry name" value="Diphthamide biosynthesis 3"/>
    <property type="match status" value="1"/>
</dbReference>
<dbReference type="Gene3D" id="3.10.660.10">
    <property type="entry name" value="DPH Zinc finger"/>
    <property type="match status" value="1"/>
</dbReference>
<reference evidence="13" key="1">
    <citation type="journal article" date="2023" name="IScience">
        <title>Live-bearing cockroach genome reveals convergent evolutionary mechanisms linked to viviparity in insects and beyond.</title>
        <authorList>
            <person name="Fouks B."/>
            <person name="Harrison M.C."/>
            <person name="Mikhailova A.A."/>
            <person name="Marchal E."/>
            <person name="English S."/>
            <person name="Carruthers M."/>
            <person name="Jennings E.C."/>
            <person name="Chiamaka E.L."/>
            <person name="Frigard R.A."/>
            <person name="Pippel M."/>
            <person name="Attardo G.M."/>
            <person name="Benoit J.B."/>
            <person name="Bornberg-Bauer E."/>
            <person name="Tobe S.S."/>
        </authorList>
    </citation>
    <scope>NUCLEOTIDE SEQUENCE</scope>
    <source>
        <strain evidence="13">Stay&amp;Tobe</strain>
    </source>
</reference>
<evidence type="ECO:0000313" key="13">
    <source>
        <dbReference type="EMBL" id="KAJ9586311.1"/>
    </source>
</evidence>
<feature type="compositionally biased region" description="Acidic residues" evidence="11">
    <location>
        <begin position="246"/>
        <end position="260"/>
    </location>
</feature>
<evidence type="ECO:0000256" key="4">
    <source>
        <dbReference type="ARBA" id="ARBA00022723"/>
    </source>
</evidence>
<accession>A0AAD7ZTA1</accession>
<comment type="subcellular location">
    <subcellularLocation>
        <location evidence="1">Nucleus</location>
    </subcellularLocation>
</comment>
<name>A0AAD7ZTA1_DIPPU</name>
<feature type="domain" description="DPH-type MB" evidence="12">
    <location>
        <begin position="4"/>
        <end position="60"/>
    </location>
</feature>
<comment type="caution">
    <text evidence="13">The sequence shown here is derived from an EMBL/GenBank/DDBJ whole genome shotgun (WGS) entry which is preliminary data.</text>
</comment>
<dbReference type="PANTHER" id="PTHR21454">
    <property type="entry name" value="DPH3 HOMOLOG-RELATED"/>
    <property type="match status" value="1"/>
</dbReference>
<evidence type="ECO:0000256" key="3">
    <source>
        <dbReference type="ARBA" id="ARBA00008352"/>
    </source>
</evidence>
<dbReference type="GO" id="GO:0005634">
    <property type="term" value="C:nucleus"/>
    <property type="evidence" value="ECO:0007669"/>
    <property type="project" value="UniProtKB-SubCell"/>
</dbReference>
<gene>
    <name evidence="13" type="ORF">L9F63_020019</name>
</gene>
<evidence type="ECO:0000259" key="12">
    <source>
        <dbReference type="PROSITE" id="PS51074"/>
    </source>
</evidence>
<evidence type="ECO:0000313" key="14">
    <source>
        <dbReference type="Proteomes" id="UP001233999"/>
    </source>
</evidence>
<organism evidence="13 14">
    <name type="scientific">Diploptera punctata</name>
    <name type="common">Pacific beetle cockroach</name>
    <dbReference type="NCBI Taxonomy" id="6984"/>
    <lineage>
        <taxon>Eukaryota</taxon>
        <taxon>Metazoa</taxon>
        <taxon>Ecdysozoa</taxon>
        <taxon>Arthropoda</taxon>
        <taxon>Hexapoda</taxon>
        <taxon>Insecta</taxon>
        <taxon>Pterygota</taxon>
        <taxon>Neoptera</taxon>
        <taxon>Polyneoptera</taxon>
        <taxon>Dictyoptera</taxon>
        <taxon>Blattodea</taxon>
        <taxon>Blaberoidea</taxon>
        <taxon>Blaberidae</taxon>
        <taxon>Diplopterinae</taxon>
        <taxon>Diploptera</taxon>
    </lineage>
</organism>
<dbReference type="AlphaFoldDB" id="A0AAD7ZTA1"/>
<feature type="region of interest" description="Disordered" evidence="11">
    <location>
        <begin position="152"/>
        <end position="260"/>
    </location>
</feature>
<evidence type="ECO:0000256" key="10">
    <source>
        <dbReference type="ARBA" id="ARBA00048125"/>
    </source>
</evidence>
<dbReference type="EMBL" id="JASPKZ010007173">
    <property type="protein sequence ID" value="KAJ9586311.1"/>
    <property type="molecule type" value="Genomic_DNA"/>
</dbReference>
<evidence type="ECO:0000256" key="1">
    <source>
        <dbReference type="ARBA" id="ARBA00004123"/>
    </source>
</evidence>
<evidence type="ECO:0000256" key="11">
    <source>
        <dbReference type="SAM" id="MobiDB-lite"/>
    </source>
</evidence>
<keyword evidence="5" id="KW-0408">Iron</keyword>
<evidence type="ECO:0000256" key="8">
    <source>
        <dbReference type="ARBA" id="ARBA00036267"/>
    </source>
</evidence>
<sequence>MSVYHDEIEIEDFEYDEEEETYYYPCPCGDRFQITKEELKAGEEVATCPSCSLIVKVIYDPEKFQEEEEDEKVESKDENRPLPLQGGVEREYMLALKRDFVEFFRNSPAYVMPDVAKSEIERYSDRYQVALANKNQGELALGWTYFPPELRPEADLSGKRKRKAAAKKAKRAKKNVDITSRLEELEKKEEQSDNEGEGEDAEGKEDEEEKEGEGGAAEGIEEEDPDEEMDEGTDYINTYFDNGESFLDEEDDNLDDGPIY</sequence>
<feature type="compositionally biased region" description="Acidic residues" evidence="11">
    <location>
        <begin position="219"/>
        <end position="233"/>
    </location>
</feature>
<evidence type="ECO:0000256" key="5">
    <source>
        <dbReference type="ARBA" id="ARBA00023004"/>
    </source>
</evidence>
<protein>
    <recommendedName>
        <fullName evidence="9">Diphthamide biosynthesis protein 3</fullName>
    </recommendedName>
</protein>
<evidence type="ECO:0000256" key="6">
    <source>
        <dbReference type="ARBA" id="ARBA00023242"/>
    </source>
</evidence>
<dbReference type="PROSITE" id="PS51074">
    <property type="entry name" value="DPH_MB"/>
    <property type="match status" value="1"/>
</dbReference>
<keyword evidence="4" id="KW-0479">Metal-binding</keyword>
<dbReference type="GO" id="GO:0006383">
    <property type="term" value="P:transcription by RNA polymerase III"/>
    <property type="evidence" value="ECO:0007669"/>
    <property type="project" value="InterPro"/>
</dbReference>
<comment type="catalytic activity">
    <reaction evidence="8">
        <text>[3Fe-4S](1+)-[protein] + Fe(2+)-[Dph3] = [3Fe-4S](0)-[protein] + Fe(3+)-[Dph3]</text>
        <dbReference type="Rhea" id="RHEA:71235"/>
        <dbReference type="Rhea" id="RHEA-COMP:17996"/>
        <dbReference type="Rhea" id="RHEA-COMP:17997"/>
        <dbReference type="Rhea" id="RHEA-COMP:18002"/>
        <dbReference type="Rhea" id="RHEA-COMP:18003"/>
        <dbReference type="ChEBI" id="CHEBI:29033"/>
        <dbReference type="ChEBI" id="CHEBI:29034"/>
        <dbReference type="ChEBI" id="CHEBI:33751"/>
        <dbReference type="ChEBI" id="CHEBI:47402"/>
        <dbReference type="ChEBI" id="CHEBI:83228"/>
    </reaction>
</comment>
<dbReference type="SUPFAM" id="SSF144217">
    <property type="entry name" value="CSL zinc finger"/>
    <property type="match status" value="1"/>
</dbReference>
<dbReference type="InterPro" id="IPR044248">
    <property type="entry name" value="DPH3/4-like"/>
</dbReference>
<proteinExistence type="inferred from homology"/>
<feature type="compositionally biased region" description="Basic residues" evidence="11">
    <location>
        <begin position="159"/>
        <end position="173"/>
    </location>
</feature>
<comment type="similarity">
    <text evidence="7">Belongs to the DPH3 family.</text>
</comment>
<evidence type="ECO:0000256" key="9">
    <source>
        <dbReference type="ARBA" id="ARBA00041070"/>
    </source>
</evidence>
<feature type="compositionally biased region" description="Acidic residues" evidence="11">
    <location>
        <begin position="192"/>
        <end position="211"/>
    </location>
</feature>
<dbReference type="Pfam" id="PF11705">
    <property type="entry name" value="RNA_pol_3_Rpc31"/>
    <property type="match status" value="1"/>
</dbReference>
<feature type="compositionally biased region" description="Basic and acidic residues" evidence="11">
    <location>
        <begin position="174"/>
        <end position="191"/>
    </location>
</feature>
<keyword evidence="6" id="KW-0539">Nucleus</keyword>
<dbReference type="Proteomes" id="UP001233999">
    <property type="component" value="Unassembled WGS sequence"/>
</dbReference>
<comment type="similarity">
    <text evidence="3">Belongs to the eukaryotic RPC7 RNA polymerase subunit family.</text>
</comment>
<dbReference type="Pfam" id="PF05207">
    <property type="entry name" value="Zn_ribbon_CSL"/>
    <property type="match status" value="1"/>
</dbReference>
<evidence type="ECO:0000256" key="2">
    <source>
        <dbReference type="ARBA" id="ARBA00005156"/>
    </source>
</evidence>
<comment type="pathway">
    <text evidence="2">Protein modification; peptidyl-diphthamide biosynthesis.</text>
</comment>
<dbReference type="InterPro" id="IPR007872">
    <property type="entry name" value="DPH_MB_dom"/>
</dbReference>
<dbReference type="GO" id="GO:0017183">
    <property type="term" value="P:protein histidyl modification to diphthamide"/>
    <property type="evidence" value="ECO:0007669"/>
    <property type="project" value="InterPro"/>
</dbReference>
<keyword evidence="14" id="KW-1185">Reference proteome</keyword>
<dbReference type="PANTHER" id="PTHR21454:SF31">
    <property type="entry name" value="DIPHTHAMIDE BIOSYNTHESIS PROTEIN 3"/>
    <property type="match status" value="1"/>
</dbReference>
<comment type="catalytic activity">
    <reaction evidence="10">
        <text>2 [3Fe-4S](0)-[protein] + 2 Fe(2+)-[Dph3] + NADH = 2 [4Fe-4S](1+)-[protein] + 2 [Dph3] + NAD(+) + H(+)</text>
        <dbReference type="Rhea" id="RHEA:71239"/>
        <dbReference type="Rhea" id="RHEA-COMP:17997"/>
        <dbReference type="Rhea" id="RHEA-COMP:17998"/>
        <dbReference type="Rhea" id="RHEA-COMP:18001"/>
        <dbReference type="Rhea" id="RHEA-COMP:18002"/>
        <dbReference type="ChEBI" id="CHEBI:15378"/>
        <dbReference type="ChEBI" id="CHEBI:29033"/>
        <dbReference type="ChEBI" id="CHEBI:33723"/>
        <dbReference type="ChEBI" id="CHEBI:47402"/>
        <dbReference type="ChEBI" id="CHEBI:57540"/>
        <dbReference type="ChEBI" id="CHEBI:57945"/>
        <dbReference type="ChEBI" id="CHEBI:83228"/>
    </reaction>
</comment>
<evidence type="ECO:0000256" key="7">
    <source>
        <dbReference type="ARBA" id="ARBA00024032"/>
    </source>
</evidence>
<dbReference type="InterPro" id="IPR024661">
    <property type="entry name" value="RNA_pol_III_Rpc31"/>
</dbReference>
<dbReference type="InterPro" id="IPR036671">
    <property type="entry name" value="DPH_MB_sf"/>
</dbReference>
<dbReference type="GO" id="GO:0046872">
    <property type="term" value="F:metal ion binding"/>
    <property type="evidence" value="ECO:0007669"/>
    <property type="project" value="UniProtKB-KW"/>
</dbReference>